<keyword evidence="6 12" id="KW-0547">Nucleotide-binding</keyword>
<dbReference type="InterPro" id="IPR017441">
    <property type="entry name" value="Protein_kinase_ATP_BS"/>
</dbReference>
<dbReference type="GO" id="GO:0016020">
    <property type="term" value="C:membrane"/>
    <property type="evidence" value="ECO:0007669"/>
    <property type="project" value="UniProtKB-SubCell"/>
</dbReference>
<dbReference type="Pfam" id="PF00069">
    <property type="entry name" value="Pkinase"/>
    <property type="match status" value="1"/>
</dbReference>
<feature type="region of interest" description="Disordered" evidence="13">
    <location>
        <begin position="169"/>
        <end position="195"/>
    </location>
</feature>
<dbReference type="InterPro" id="IPR000719">
    <property type="entry name" value="Prot_kinase_dom"/>
</dbReference>
<evidence type="ECO:0000256" key="2">
    <source>
        <dbReference type="ARBA" id="ARBA00022527"/>
    </source>
</evidence>
<evidence type="ECO:0000256" key="8">
    <source>
        <dbReference type="ARBA" id="ARBA00022840"/>
    </source>
</evidence>
<keyword evidence="16" id="KW-1185">Reference proteome</keyword>
<feature type="compositionally biased region" description="Polar residues" evidence="13">
    <location>
        <begin position="179"/>
        <end position="191"/>
    </location>
</feature>
<dbReference type="InterPro" id="IPR008271">
    <property type="entry name" value="Ser/Thr_kinase_AS"/>
</dbReference>
<evidence type="ECO:0000259" key="14">
    <source>
        <dbReference type="PROSITE" id="PS50011"/>
    </source>
</evidence>
<keyword evidence="3" id="KW-0808">Transferase</keyword>
<evidence type="ECO:0000256" key="1">
    <source>
        <dbReference type="ARBA" id="ARBA00004479"/>
    </source>
</evidence>
<dbReference type="InterPro" id="IPR059179">
    <property type="entry name" value="MLKL-like_MCAfunc"/>
</dbReference>
<dbReference type="SMART" id="SM00220">
    <property type="entry name" value="S_TKc"/>
    <property type="match status" value="1"/>
</dbReference>
<name>A0ABC9AVM2_9POAL</name>
<keyword evidence="11" id="KW-0325">Glycoprotein</keyword>
<dbReference type="Gene3D" id="1.20.930.20">
    <property type="entry name" value="Adaptor protein Cbl, N-terminal domain"/>
    <property type="match status" value="1"/>
</dbReference>
<evidence type="ECO:0000256" key="3">
    <source>
        <dbReference type="ARBA" id="ARBA00022679"/>
    </source>
</evidence>
<evidence type="ECO:0000313" key="16">
    <source>
        <dbReference type="Proteomes" id="UP001497457"/>
    </source>
</evidence>
<dbReference type="PROSITE" id="PS00107">
    <property type="entry name" value="PROTEIN_KINASE_ATP"/>
    <property type="match status" value="1"/>
</dbReference>
<dbReference type="GO" id="GO:0004674">
    <property type="term" value="F:protein serine/threonine kinase activity"/>
    <property type="evidence" value="ECO:0007669"/>
    <property type="project" value="UniProtKB-KW"/>
</dbReference>
<organism evidence="15 16">
    <name type="scientific">Urochloa decumbens</name>
    <dbReference type="NCBI Taxonomy" id="240449"/>
    <lineage>
        <taxon>Eukaryota</taxon>
        <taxon>Viridiplantae</taxon>
        <taxon>Streptophyta</taxon>
        <taxon>Embryophyta</taxon>
        <taxon>Tracheophyta</taxon>
        <taxon>Spermatophyta</taxon>
        <taxon>Magnoliopsida</taxon>
        <taxon>Liliopsida</taxon>
        <taxon>Poales</taxon>
        <taxon>Poaceae</taxon>
        <taxon>PACMAD clade</taxon>
        <taxon>Panicoideae</taxon>
        <taxon>Panicodae</taxon>
        <taxon>Paniceae</taxon>
        <taxon>Melinidinae</taxon>
        <taxon>Urochloa</taxon>
    </lineage>
</organism>
<dbReference type="InterPro" id="IPR011009">
    <property type="entry name" value="Kinase-like_dom_sf"/>
</dbReference>
<comment type="subcellular location">
    <subcellularLocation>
        <location evidence="1">Membrane</location>
        <topology evidence="1">Single-pass type I membrane protein</topology>
    </subcellularLocation>
</comment>
<keyword evidence="7" id="KW-0418">Kinase</keyword>
<dbReference type="PROSITE" id="PS00108">
    <property type="entry name" value="PROTEIN_KINASE_ST"/>
    <property type="match status" value="1"/>
</dbReference>
<evidence type="ECO:0000256" key="7">
    <source>
        <dbReference type="ARBA" id="ARBA00022777"/>
    </source>
</evidence>
<dbReference type="FunFam" id="1.10.510.10:FF:000590">
    <property type="entry name" value="PR5-like receptor kinase"/>
    <property type="match status" value="1"/>
</dbReference>
<dbReference type="GO" id="GO:0005524">
    <property type="term" value="F:ATP binding"/>
    <property type="evidence" value="ECO:0007669"/>
    <property type="project" value="UniProtKB-UniRule"/>
</dbReference>
<dbReference type="AlphaFoldDB" id="A0ABC9AVM2"/>
<dbReference type="SUPFAM" id="SSF56112">
    <property type="entry name" value="Protein kinase-like (PK-like)"/>
    <property type="match status" value="1"/>
</dbReference>
<keyword evidence="8 12" id="KW-0067">ATP-binding</keyword>
<evidence type="ECO:0000313" key="15">
    <source>
        <dbReference type="EMBL" id="CAL4986082.1"/>
    </source>
</evidence>
<keyword evidence="10" id="KW-0472">Membrane</keyword>
<feature type="domain" description="Protein kinase" evidence="14">
    <location>
        <begin position="304"/>
        <end position="591"/>
    </location>
</feature>
<dbReference type="PANTHER" id="PTHR47973">
    <property type="entry name" value="CYSTEINE-RICH RECEPTOR-LIKE PROTEIN KINASE 3"/>
    <property type="match status" value="1"/>
</dbReference>
<keyword evidence="4" id="KW-0812">Transmembrane</keyword>
<evidence type="ECO:0000256" key="12">
    <source>
        <dbReference type="PROSITE-ProRule" id="PRU10141"/>
    </source>
</evidence>
<dbReference type="InterPro" id="IPR036537">
    <property type="entry name" value="Adaptor_Cbl_N_dom_sf"/>
</dbReference>
<dbReference type="EMBL" id="OZ075133">
    <property type="protein sequence ID" value="CAL4986082.1"/>
    <property type="molecule type" value="Genomic_DNA"/>
</dbReference>
<dbReference type="Proteomes" id="UP001497457">
    <property type="component" value="Chromosome 23rd"/>
</dbReference>
<evidence type="ECO:0000256" key="9">
    <source>
        <dbReference type="ARBA" id="ARBA00022989"/>
    </source>
</evidence>
<evidence type="ECO:0000256" key="4">
    <source>
        <dbReference type="ARBA" id="ARBA00022692"/>
    </source>
</evidence>
<dbReference type="InterPro" id="IPR045766">
    <property type="entry name" value="MCAfunc"/>
</dbReference>
<dbReference type="CDD" id="cd21037">
    <property type="entry name" value="MLKL_NTD"/>
    <property type="match status" value="1"/>
</dbReference>
<dbReference type="Gene3D" id="1.10.510.10">
    <property type="entry name" value="Transferase(Phosphotransferase) domain 1"/>
    <property type="match status" value="1"/>
</dbReference>
<dbReference type="Pfam" id="PF19584">
    <property type="entry name" value="MCAfunc"/>
    <property type="match status" value="1"/>
</dbReference>
<dbReference type="Gene3D" id="3.30.200.20">
    <property type="entry name" value="Phosphorylase Kinase, domain 1"/>
    <property type="match status" value="1"/>
</dbReference>
<evidence type="ECO:0000256" key="5">
    <source>
        <dbReference type="ARBA" id="ARBA00022729"/>
    </source>
</evidence>
<evidence type="ECO:0000256" key="10">
    <source>
        <dbReference type="ARBA" id="ARBA00023136"/>
    </source>
</evidence>
<keyword evidence="2" id="KW-0723">Serine/threonine-protein kinase</keyword>
<keyword evidence="5" id="KW-0732">Signal</keyword>
<reference evidence="16" key="1">
    <citation type="submission" date="2024-06" db="EMBL/GenBank/DDBJ databases">
        <authorList>
            <person name="Ryan C."/>
        </authorList>
    </citation>
    <scope>NUCLEOTIDE SEQUENCE [LARGE SCALE GENOMIC DNA]</scope>
</reference>
<feature type="binding site" evidence="12">
    <location>
        <position position="333"/>
    </location>
    <ligand>
        <name>ATP</name>
        <dbReference type="ChEBI" id="CHEBI:30616"/>
    </ligand>
</feature>
<evidence type="ECO:0000256" key="13">
    <source>
        <dbReference type="SAM" id="MobiDB-lite"/>
    </source>
</evidence>
<evidence type="ECO:0000256" key="6">
    <source>
        <dbReference type="ARBA" id="ARBA00022741"/>
    </source>
</evidence>
<dbReference type="PROSITE" id="PS50011">
    <property type="entry name" value="PROTEIN_KINASE_DOM"/>
    <property type="match status" value="1"/>
</dbReference>
<sequence>MADPLGSLEKIVKLALTIKEAVDTVRQNKEECQQIRTRAVRVSSLLSRLPETGMAADPAMCDALEDLEDSLRRAHMLVAACQESTTVCLYCTAGSQARRLRRVQDDISQKVMLVVFATNIQTTIILTNIRIGAVPPVRAAGEMIETQQHLIRRSGSNCWAAPIRTSLNTNGRSEEEVETNNVPTGNESPSVPSLAGKMMGPIIPIAGRIRFSRRPAAGTFPAPSTQAPSAQGLPVPRPPHGEVVIGHPLLPPLKPPSLSTAVINEVKKAEKGLASRDVNHSLSASDSCLRKFSLSELEAATHHFSMENVIGSGASSTVYKGILHDGLVVAIKKFQNPYVRSEEHIDELHHISKLKHKNIVKLIGYGSELFERAEQFEDANVGAKEDKGTSYFFVEEYMPNGSLNKIINGLQLDWSSRFLLIQGIAQGLCYLHKENVVHLDVKPSNILLDSDMNPKITDFGIARVLNHKGVDICADIGTIAGTLGYMPPEYITDGALSKKQDVYGFGVTLLEIISGMSRFKSASGQASIQWAWKACQAGGTMELLDPSRFDELQPKEIERCVEVGLLCTQFDPTDRPGMVDALEMLRGEKALRIPVRPGYTKEPTSWFGGWRCLR</sequence>
<dbReference type="InterPro" id="IPR052059">
    <property type="entry name" value="CR_Ser/Thr_kinase"/>
</dbReference>
<proteinExistence type="predicted"/>
<protein>
    <recommendedName>
        <fullName evidence="14">Protein kinase domain-containing protein</fullName>
    </recommendedName>
</protein>
<keyword evidence="9" id="KW-1133">Transmembrane helix</keyword>
<evidence type="ECO:0000256" key="11">
    <source>
        <dbReference type="ARBA" id="ARBA00023180"/>
    </source>
</evidence>
<gene>
    <name evidence="15" type="ORF">URODEC1_LOCUS58238</name>
</gene>
<reference evidence="15 16" key="2">
    <citation type="submission" date="2024-10" db="EMBL/GenBank/DDBJ databases">
        <authorList>
            <person name="Ryan C."/>
        </authorList>
    </citation>
    <scope>NUCLEOTIDE SEQUENCE [LARGE SCALE GENOMIC DNA]</scope>
</reference>
<accession>A0ABC9AVM2</accession>